<protein>
    <submittedName>
        <fullName evidence="1">Uncharacterized protein</fullName>
    </submittedName>
</protein>
<evidence type="ECO:0000313" key="2">
    <source>
        <dbReference type="Proteomes" id="UP000255828"/>
    </source>
</evidence>
<organism evidence="1">
    <name type="scientific">Synechococcus T7-like phage S-TIP37</name>
    <dbReference type="NCBI Taxonomy" id="1332145"/>
    <lineage>
        <taxon>Viruses</taxon>
        <taxon>Duplodnaviria</taxon>
        <taxon>Heunggongvirae</taxon>
        <taxon>Uroviricota</taxon>
        <taxon>Caudoviricetes</taxon>
        <taxon>Autographivirales</taxon>
        <taxon>Sechaudvirinae</taxon>
        <taxon>Igirivirus</taxon>
        <taxon>Igirivirus STIP37</taxon>
    </lineage>
</organism>
<keyword evidence="2" id="KW-1185">Reference proteome</keyword>
<reference evidence="1" key="1">
    <citation type="submission" date="2018-06" db="EMBL/GenBank/DDBJ databases">
        <authorList>
            <person name="Zhirakovskaya E."/>
        </authorList>
    </citation>
    <scope>NUCLEOTIDE SEQUENCE [LARGE SCALE GENOMIC DNA]</scope>
</reference>
<evidence type="ECO:0000313" key="1">
    <source>
        <dbReference type="EMBL" id="AXF42067.1"/>
    </source>
</evidence>
<gene>
    <name evidence="1" type="ORF">STIP37_6</name>
</gene>
<name>A0A345AY87_9CAUD</name>
<sequence length="59" mass="6823">MTEYIFKDADAYHRLMRMSDDSILAAQCRLPIGTWSCIFKDEDGVIFNANSDNTFTRIN</sequence>
<accession>A0A345AY87</accession>
<proteinExistence type="predicted"/>
<dbReference type="EMBL" id="MH540083">
    <property type="protein sequence ID" value="AXF42067.1"/>
    <property type="molecule type" value="Genomic_DNA"/>
</dbReference>
<dbReference type="Proteomes" id="UP000255828">
    <property type="component" value="Segment"/>
</dbReference>